<evidence type="ECO:0000313" key="8">
    <source>
        <dbReference type="EMBL" id="PVZ65386.1"/>
    </source>
</evidence>
<comment type="similarity">
    <text evidence="6">Belongs to the methyltransferase superfamily. METTL16/RlmF family.</text>
</comment>
<name>A0A2V1GPX0_9GAMM</name>
<dbReference type="GO" id="GO:0052907">
    <property type="term" value="F:23S rRNA (adenine(1618)-N(6))-methyltransferase activity"/>
    <property type="evidence" value="ECO:0007669"/>
    <property type="project" value="UniProtKB-EC"/>
</dbReference>
<evidence type="ECO:0000256" key="7">
    <source>
        <dbReference type="SAM" id="MobiDB-lite"/>
    </source>
</evidence>
<evidence type="ECO:0000256" key="5">
    <source>
        <dbReference type="ARBA" id="ARBA00022691"/>
    </source>
</evidence>
<protein>
    <recommendedName>
        <fullName evidence="6">Ribosomal RNA large subunit methyltransferase F</fullName>
        <ecNumber evidence="6">2.1.1.181</ecNumber>
    </recommendedName>
    <alternativeName>
        <fullName evidence="6">23S rRNA mA1618 methyltransferase</fullName>
    </alternativeName>
    <alternativeName>
        <fullName evidence="6">rRNA adenine N-6-methyltransferase</fullName>
    </alternativeName>
</protein>
<keyword evidence="2 6" id="KW-0698">rRNA processing</keyword>
<dbReference type="GO" id="GO:0070475">
    <property type="term" value="P:rRNA base methylation"/>
    <property type="evidence" value="ECO:0007669"/>
    <property type="project" value="TreeGrafter"/>
</dbReference>
<comment type="caution">
    <text evidence="8">The sequence shown here is derived from an EMBL/GenBank/DDBJ whole genome shotgun (WGS) entry which is preliminary data.</text>
</comment>
<evidence type="ECO:0000256" key="1">
    <source>
        <dbReference type="ARBA" id="ARBA00022490"/>
    </source>
</evidence>
<dbReference type="EMBL" id="QDDL01000010">
    <property type="protein sequence ID" value="PVZ65386.1"/>
    <property type="molecule type" value="Genomic_DNA"/>
</dbReference>
<keyword evidence="1 6" id="KW-0963">Cytoplasm</keyword>
<dbReference type="EC" id="2.1.1.181" evidence="6"/>
<evidence type="ECO:0000256" key="4">
    <source>
        <dbReference type="ARBA" id="ARBA00022679"/>
    </source>
</evidence>
<keyword evidence="4 6" id="KW-0808">Transferase</keyword>
<keyword evidence="5 6" id="KW-0949">S-adenosyl-L-methionine</keyword>
<keyword evidence="3 6" id="KW-0489">Methyltransferase</keyword>
<dbReference type="CDD" id="cd02440">
    <property type="entry name" value="AdoMet_MTases"/>
    <property type="match status" value="1"/>
</dbReference>
<dbReference type="InterPro" id="IPR010286">
    <property type="entry name" value="METTL16/RlmF"/>
</dbReference>
<dbReference type="AlphaFoldDB" id="A0A2V1GPX0"/>
<comment type="catalytic activity">
    <reaction evidence="6">
        <text>adenosine(1618) in 23S rRNA + S-adenosyl-L-methionine = N(6)-methyladenosine(1618) in 23S rRNA + S-adenosyl-L-homocysteine + H(+)</text>
        <dbReference type="Rhea" id="RHEA:16497"/>
        <dbReference type="Rhea" id="RHEA-COMP:10229"/>
        <dbReference type="Rhea" id="RHEA-COMP:10231"/>
        <dbReference type="ChEBI" id="CHEBI:15378"/>
        <dbReference type="ChEBI" id="CHEBI:57856"/>
        <dbReference type="ChEBI" id="CHEBI:59789"/>
        <dbReference type="ChEBI" id="CHEBI:74411"/>
        <dbReference type="ChEBI" id="CHEBI:74449"/>
        <dbReference type="EC" id="2.1.1.181"/>
    </reaction>
</comment>
<dbReference type="PANTHER" id="PTHR13393:SF0">
    <property type="entry name" value="RNA N6-ADENOSINE-METHYLTRANSFERASE METTL16"/>
    <property type="match status" value="1"/>
</dbReference>
<dbReference type="PIRSF" id="PIRSF029038">
    <property type="entry name" value="Mtase_YbiN_prd"/>
    <property type="match status" value="1"/>
</dbReference>
<evidence type="ECO:0000256" key="3">
    <source>
        <dbReference type="ARBA" id="ARBA00022603"/>
    </source>
</evidence>
<dbReference type="RefSeq" id="WP_116688524.1">
    <property type="nucleotide sequence ID" value="NZ_CAWNYD010000010.1"/>
</dbReference>
<dbReference type="InterPro" id="IPR016909">
    <property type="entry name" value="rRNA_lsu_MeTfrase_F"/>
</dbReference>
<evidence type="ECO:0000313" key="9">
    <source>
        <dbReference type="Proteomes" id="UP000244906"/>
    </source>
</evidence>
<sequence>MRNRSKSSHVSKSSTSYASKPSAVKTSKSVDTAVKAKGQLHSRSLHQSDYDFQLLSKVCPQLKQKIVTTPQDKQSIRFSDPLSVKLLNQALLKAHYSIEYWDLPAGYLCPPIPGRVDSIHYIADLLADSLSLSQKQLSERKVTGLDIGCGANLIYPLLGQSVYGWHFVAADIEKKSLAAANLLIEKNQLQKKIECRWQDNPQNIFKGIIQPGEIFDFSICNPPFHCSAEDAAAGSLRKHTNLQKAKQKRAGKPRLKETVVNYPSGKQQLNFAGQHNELWCDGGESAFVRRMIEQSKSYANQCYWFTSLVAKKENLPAIKKALAKAEVKQQKIISMSQGQKISRMVCWSFIE</sequence>
<feature type="compositionally biased region" description="Low complexity" evidence="7">
    <location>
        <begin position="10"/>
        <end position="22"/>
    </location>
</feature>
<accession>A0A2V1GPX0</accession>
<comment type="subcellular location">
    <subcellularLocation>
        <location evidence="6">Cytoplasm</location>
    </subcellularLocation>
</comment>
<dbReference type="SUPFAM" id="SSF53335">
    <property type="entry name" value="S-adenosyl-L-methionine-dependent methyltransferases"/>
    <property type="match status" value="1"/>
</dbReference>
<dbReference type="GO" id="GO:0005737">
    <property type="term" value="C:cytoplasm"/>
    <property type="evidence" value="ECO:0007669"/>
    <property type="project" value="UniProtKB-SubCell"/>
</dbReference>
<proteinExistence type="inferred from homology"/>
<keyword evidence="9" id="KW-1185">Reference proteome</keyword>
<dbReference type="OrthoDB" id="1115728at2"/>
<dbReference type="PANTHER" id="PTHR13393">
    <property type="entry name" value="SAM-DEPENDENT METHYLTRANSFERASE"/>
    <property type="match status" value="1"/>
</dbReference>
<organism evidence="8 9">
    <name type="scientific">Pelagibaculum spongiae</name>
    <dbReference type="NCBI Taxonomy" id="2080658"/>
    <lineage>
        <taxon>Bacteria</taxon>
        <taxon>Pseudomonadati</taxon>
        <taxon>Pseudomonadota</taxon>
        <taxon>Gammaproteobacteria</taxon>
        <taxon>Oceanospirillales</taxon>
        <taxon>Pelagibaculum</taxon>
    </lineage>
</organism>
<dbReference type="Gene3D" id="3.40.50.150">
    <property type="entry name" value="Vaccinia Virus protein VP39"/>
    <property type="match status" value="1"/>
</dbReference>
<reference evidence="8 9" key="1">
    <citation type="submission" date="2018-04" db="EMBL/GenBank/DDBJ databases">
        <title>Thalassorhabdus spongiae gen. nov., sp. nov., isolated from a marine sponge in South-West Iceland.</title>
        <authorList>
            <person name="Knobloch S."/>
            <person name="Daussin A."/>
            <person name="Johannsson R."/>
            <person name="Marteinsson V.T."/>
        </authorList>
    </citation>
    <scope>NUCLEOTIDE SEQUENCE [LARGE SCALE GENOMIC DNA]</scope>
    <source>
        <strain evidence="8 9">Hp12</strain>
    </source>
</reference>
<dbReference type="InterPro" id="IPR029063">
    <property type="entry name" value="SAM-dependent_MTases_sf"/>
</dbReference>
<dbReference type="Pfam" id="PF05971">
    <property type="entry name" value="Methyltransf_10"/>
    <property type="match status" value="1"/>
</dbReference>
<evidence type="ECO:0000256" key="2">
    <source>
        <dbReference type="ARBA" id="ARBA00022552"/>
    </source>
</evidence>
<dbReference type="Proteomes" id="UP000244906">
    <property type="component" value="Unassembled WGS sequence"/>
</dbReference>
<gene>
    <name evidence="6" type="primary">rlmF</name>
    <name evidence="8" type="ORF">DC094_18055</name>
</gene>
<comment type="function">
    <text evidence="6">Specifically methylates the adenine in position 1618 of 23S rRNA.</text>
</comment>
<dbReference type="HAMAP" id="MF_01848">
    <property type="entry name" value="23SrRNA_methyltr_F"/>
    <property type="match status" value="1"/>
</dbReference>
<feature type="region of interest" description="Disordered" evidence="7">
    <location>
        <begin position="1"/>
        <end position="30"/>
    </location>
</feature>
<dbReference type="NCBIfam" id="NF008725">
    <property type="entry name" value="PRK11727.1"/>
    <property type="match status" value="1"/>
</dbReference>
<evidence type="ECO:0000256" key="6">
    <source>
        <dbReference type="HAMAP-Rule" id="MF_01848"/>
    </source>
</evidence>